<gene>
    <name evidence="1" type="ORF">Y1Q_0013503</name>
</gene>
<name>A0A151P2Z1_ALLMI</name>
<protein>
    <submittedName>
        <fullName evidence="1">Uncharacterized protein</fullName>
    </submittedName>
</protein>
<dbReference type="EMBL" id="AKHW03001146">
    <property type="protein sequence ID" value="KYO43438.1"/>
    <property type="molecule type" value="Genomic_DNA"/>
</dbReference>
<reference evidence="1 2" key="1">
    <citation type="journal article" date="2012" name="Genome Biol.">
        <title>Sequencing three crocodilian genomes to illuminate the evolution of archosaurs and amniotes.</title>
        <authorList>
            <person name="St John J.A."/>
            <person name="Braun E.L."/>
            <person name="Isberg S.R."/>
            <person name="Miles L.G."/>
            <person name="Chong A.Y."/>
            <person name="Gongora J."/>
            <person name="Dalzell P."/>
            <person name="Moran C."/>
            <person name="Bed'hom B."/>
            <person name="Abzhanov A."/>
            <person name="Burgess S.C."/>
            <person name="Cooksey A.M."/>
            <person name="Castoe T.A."/>
            <person name="Crawford N.G."/>
            <person name="Densmore L.D."/>
            <person name="Drew J.C."/>
            <person name="Edwards S.V."/>
            <person name="Faircloth B.C."/>
            <person name="Fujita M.K."/>
            <person name="Greenwold M.J."/>
            <person name="Hoffmann F.G."/>
            <person name="Howard J.M."/>
            <person name="Iguchi T."/>
            <person name="Janes D.E."/>
            <person name="Khan S.Y."/>
            <person name="Kohno S."/>
            <person name="de Koning A.J."/>
            <person name="Lance S.L."/>
            <person name="McCarthy F.M."/>
            <person name="McCormack J.E."/>
            <person name="Merchant M.E."/>
            <person name="Peterson D.G."/>
            <person name="Pollock D.D."/>
            <person name="Pourmand N."/>
            <person name="Raney B.J."/>
            <person name="Roessler K.A."/>
            <person name="Sanford J.R."/>
            <person name="Sawyer R.H."/>
            <person name="Schmidt C.J."/>
            <person name="Triplett E.W."/>
            <person name="Tuberville T.D."/>
            <person name="Venegas-Anaya M."/>
            <person name="Howard J.T."/>
            <person name="Jarvis E.D."/>
            <person name="Guillette L.J.Jr."/>
            <person name="Glenn T.C."/>
            <person name="Green R.E."/>
            <person name="Ray D.A."/>
        </authorList>
    </citation>
    <scope>NUCLEOTIDE SEQUENCE [LARGE SCALE GENOMIC DNA]</scope>
    <source>
        <strain evidence="1">KSC_2009_1</strain>
    </source>
</reference>
<keyword evidence="2" id="KW-1185">Reference proteome</keyword>
<comment type="caution">
    <text evidence="1">The sequence shown here is derived from an EMBL/GenBank/DDBJ whole genome shotgun (WGS) entry which is preliminary data.</text>
</comment>
<evidence type="ECO:0000313" key="1">
    <source>
        <dbReference type="EMBL" id="KYO43438.1"/>
    </source>
</evidence>
<sequence>MADVTAHFDDQIWEWRYVIPDYSSLFTDGIFQKKRGEAVFEEARNVPASAGVLGSLELLWQRSHWP</sequence>
<evidence type="ECO:0000313" key="2">
    <source>
        <dbReference type="Proteomes" id="UP000050525"/>
    </source>
</evidence>
<accession>A0A151P2Z1</accession>
<dbReference type="Proteomes" id="UP000050525">
    <property type="component" value="Unassembled WGS sequence"/>
</dbReference>
<organism evidence="1 2">
    <name type="scientific">Alligator mississippiensis</name>
    <name type="common">American alligator</name>
    <dbReference type="NCBI Taxonomy" id="8496"/>
    <lineage>
        <taxon>Eukaryota</taxon>
        <taxon>Metazoa</taxon>
        <taxon>Chordata</taxon>
        <taxon>Craniata</taxon>
        <taxon>Vertebrata</taxon>
        <taxon>Euteleostomi</taxon>
        <taxon>Archelosauria</taxon>
        <taxon>Archosauria</taxon>
        <taxon>Crocodylia</taxon>
        <taxon>Alligatoridae</taxon>
        <taxon>Alligatorinae</taxon>
        <taxon>Alligator</taxon>
    </lineage>
</organism>
<proteinExistence type="predicted"/>
<dbReference type="AlphaFoldDB" id="A0A151P2Z1"/>